<protein>
    <submittedName>
        <fullName evidence="1">Uncharacterized protein</fullName>
    </submittedName>
</protein>
<gene>
    <name evidence="1" type="ORF">I4F81_002168</name>
</gene>
<accession>A0ACC3BPM3</accession>
<keyword evidence="2" id="KW-1185">Reference proteome</keyword>
<proteinExistence type="predicted"/>
<reference evidence="1" key="1">
    <citation type="submission" date="2019-11" db="EMBL/GenBank/DDBJ databases">
        <title>Nori genome reveals adaptations in red seaweeds to the harsh intertidal environment.</title>
        <authorList>
            <person name="Wang D."/>
            <person name="Mao Y."/>
        </authorList>
    </citation>
    <scope>NUCLEOTIDE SEQUENCE</scope>
    <source>
        <tissue evidence="1">Gametophyte</tissue>
    </source>
</reference>
<organism evidence="1 2">
    <name type="scientific">Pyropia yezoensis</name>
    <name type="common">Susabi-nori</name>
    <name type="synonym">Porphyra yezoensis</name>
    <dbReference type="NCBI Taxonomy" id="2788"/>
    <lineage>
        <taxon>Eukaryota</taxon>
        <taxon>Rhodophyta</taxon>
        <taxon>Bangiophyceae</taxon>
        <taxon>Bangiales</taxon>
        <taxon>Bangiaceae</taxon>
        <taxon>Pyropia</taxon>
    </lineage>
</organism>
<name>A0ACC3BPM3_PYRYE</name>
<evidence type="ECO:0000313" key="2">
    <source>
        <dbReference type="Proteomes" id="UP000798662"/>
    </source>
</evidence>
<evidence type="ECO:0000313" key="1">
    <source>
        <dbReference type="EMBL" id="KAK1859573.1"/>
    </source>
</evidence>
<comment type="caution">
    <text evidence="1">The sequence shown here is derived from an EMBL/GenBank/DDBJ whole genome shotgun (WGS) entry which is preliminary data.</text>
</comment>
<sequence length="367" mass="39521">MGGPMGVRGASGWREVEQPAGAVGEGFPWSLRGGEDGGWVWQRRWRRATAPAAAAADVSVVAGGGGRLRHLPWPPQRPRPWCGALRRRRHRAERTSRPRRVGGRMPQRRWPAGVTWCILHAPPPPPCVQRQYLVPRETPRRARSRSGCRCGGESPLRWHWQRRSWPHSPASWPPRPSRLCVSDLGGGEGGGKAAAAAAAAASVAQRLAAKAAEGRGDESAAAERLAAAMGRRSGRLGGKKRERRQLWVWRAAATAAAELWVADWAASLEGLASAYGEASPRFGERDPFALDFAPPSIRHSLLLLPTSCSCQREGQWSATAPLITPPAVLLGHARPPARPPAHLPACPPACPSLAAALMLRLLLPPLP</sequence>
<dbReference type="EMBL" id="CM020618">
    <property type="protein sequence ID" value="KAK1859573.1"/>
    <property type="molecule type" value="Genomic_DNA"/>
</dbReference>
<dbReference type="Proteomes" id="UP000798662">
    <property type="component" value="Chromosome 1"/>
</dbReference>